<evidence type="ECO:0000256" key="4">
    <source>
        <dbReference type="HAMAP-Rule" id="MF_00271"/>
    </source>
</evidence>
<dbReference type="eggNOG" id="arCOG04101">
    <property type="taxonomic scope" value="Archaea"/>
</dbReference>
<keyword evidence="2 4" id="KW-0813">Transport</keyword>
<dbReference type="RefSeq" id="WP_011821953.1">
    <property type="nucleotide sequence ID" value="NC_008818.1"/>
</dbReference>
<comment type="subcellular location">
    <subcellularLocation>
        <location evidence="4">Cell membrane</location>
        <topology evidence="4">Peripheral membrane protein</topology>
    </subcellularLocation>
</comment>
<dbReference type="AlphaFoldDB" id="A2BKX4"/>
<comment type="similarity">
    <text evidence="1 4">Belongs to the V-ATPase D subunit family.</text>
</comment>
<name>A2BKX4_HYPBU</name>
<feature type="coiled-coil region" evidence="5">
    <location>
        <begin position="149"/>
        <end position="176"/>
    </location>
</feature>
<dbReference type="GO" id="GO:0046933">
    <property type="term" value="F:proton-transporting ATP synthase activity, rotational mechanism"/>
    <property type="evidence" value="ECO:0007669"/>
    <property type="project" value="UniProtKB-UniRule"/>
</dbReference>
<evidence type="ECO:0000256" key="1">
    <source>
        <dbReference type="ARBA" id="ARBA00005850"/>
    </source>
</evidence>
<dbReference type="GO" id="GO:0042777">
    <property type="term" value="P:proton motive force-driven plasma membrane ATP synthesis"/>
    <property type="evidence" value="ECO:0007669"/>
    <property type="project" value="UniProtKB-UniRule"/>
</dbReference>
<dbReference type="STRING" id="415426.Hbut_0782"/>
<dbReference type="GO" id="GO:0005524">
    <property type="term" value="F:ATP binding"/>
    <property type="evidence" value="ECO:0007669"/>
    <property type="project" value="UniProtKB-UniRule"/>
</dbReference>
<dbReference type="HOGENOM" id="CLU_069688_2_2_2"/>
<comment type="subunit">
    <text evidence="4">Has multiple subunits with at least A(3), B(3), C, D, E, F, H, I and proteolipid K(x).</text>
</comment>
<evidence type="ECO:0000256" key="2">
    <source>
        <dbReference type="ARBA" id="ARBA00022448"/>
    </source>
</evidence>
<keyword evidence="6" id="KW-0378">Hydrolase</keyword>
<keyword evidence="7" id="KW-1185">Reference proteome</keyword>
<dbReference type="InterPro" id="IPR002699">
    <property type="entry name" value="V_ATPase_D"/>
</dbReference>
<keyword evidence="5" id="KW-0175">Coiled coil</keyword>
<dbReference type="NCBIfam" id="TIGR00309">
    <property type="entry name" value="V_ATPase_subD"/>
    <property type="match status" value="1"/>
</dbReference>
<accession>A2BKX4</accession>
<evidence type="ECO:0000256" key="3">
    <source>
        <dbReference type="ARBA" id="ARBA00023065"/>
    </source>
</evidence>
<keyword evidence="4" id="KW-1003">Cell membrane</keyword>
<keyword evidence="4" id="KW-0066">ATP synthesis</keyword>
<sequence length="220" mass="25492">MSLQFGGSRVLPTKINLIRLRRELATLRRIRKVIEEKRDVLLLYIRQVGADYQRAYQEAARRLAEAYGEFFMALAAVGGLEQAKPIIERLPESLRLSVYERVLFAVKTPGFRLRKETVPEAAISAVRLPARVYEARRKMLEALEDLIRVVESEAALRKLLRELKETQRLLNALDYSIIPSYESSIKYIKLVLDDRMREEVVRLKTLKRRLARRRGGEGLA</sequence>
<proteinExistence type="inferred from homology"/>
<dbReference type="EMBL" id="CP000493">
    <property type="protein sequence ID" value="ABM80635.1"/>
    <property type="molecule type" value="Genomic_DNA"/>
</dbReference>
<dbReference type="NCBIfam" id="NF001544">
    <property type="entry name" value="PRK00373.1-3"/>
    <property type="match status" value="1"/>
</dbReference>
<reference evidence="6 7" key="1">
    <citation type="journal article" date="2007" name="Archaea">
        <title>The genome of Hyperthermus butylicus: a sulfur-reducing, peptide fermenting, neutrophilic Crenarchaeote growing up to 108 degrees C.</title>
        <authorList>
            <person name="Brugger K."/>
            <person name="Chen L."/>
            <person name="Stark M."/>
            <person name="Zibat A."/>
            <person name="Redder P."/>
            <person name="Ruepp A."/>
            <person name="Awayez M."/>
            <person name="She Q."/>
            <person name="Garrett R.A."/>
            <person name="Klenk H.P."/>
        </authorList>
    </citation>
    <scope>NUCLEOTIDE SEQUENCE [LARGE SCALE GENOMIC DNA]</scope>
    <source>
        <strain evidence="7">DSM 5456 / JCM 9403 / PLM1-5</strain>
    </source>
</reference>
<dbReference type="Proteomes" id="UP000002593">
    <property type="component" value="Chromosome"/>
</dbReference>
<dbReference type="Pfam" id="PF01813">
    <property type="entry name" value="ATP-synt_D"/>
    <property type="match status" value="1"/>
</dbReference>
<dbReference type="EnsemblBacteria" id="ABM80635">
    <property type="protein sequence ID" value="ABM80635"/>
    <property type="gene ID" value="Hbut_0782"/>
</dbReference>
<dbReference type="PANTHER" id="PTHR11671">
    <property type="entry name" value="V-TYPE ATP SYNTHASE SUBUNIT D"/>
    <property type="match status" value="1"/>
</dbReference>
<dbReference type="OrthoDB" id="117390at2157"/>
<organism evidence="6 7">
    <name type="scientific">Hyperthermus butylicus (strain DSM 5456 / JCM 9403 / PLM1-5)</name>
    <dbReference type="NCBI Taxonomy" id="415426"/>
    <lineage>
        <taxon>Archaea</taxon>
        <taxon>Thermoproteota</taxon>
        <taxon>Thermoprotei</taxon>
        <taxon>Desulfurococcales</taxon>
        <taxon>Pyrodictiaceae</taxon>
        <taxon>Hyperthermus</taxon>
    </lineage>
</organism>
<dbReference type="GO" id="GO:0016787">
    <property type="term" value="F:hydrolase activity"/>
    <property type="evidence" value="ECO:0007669"/>
    <property type="project" value="UniProtKB-KW"/>
</dbReference>
<evidence type="ECO:0000313" key="7">
    <source>
        <dbReference type="Proteomes" id="UP000002593"/>
    </source>
</evidence>
<dbReference type="GeneID" id="4782708"/>
<protein>
    <recommendedName>
        <fullName evidence="4">A-type ATP synthase subunit D</fullName>
    </recommendedName>
</protein>
<dbReference type="GO" id="GO:0005886">
    <property type="term" value="C:plasma membrane"/>
    <property type="evidence" value="ECO:0007669"/>
    <property type="project" value="UniProtKB-SubCell"/>
</dbReference>
<dbReference type="Gene3D" id="1.10.287.3240">
    <property type="match status" value="1"/>
</dbReference>
<keyword evidence="4" id="KW-0472">Membrane</keyword>
<evidence type="ECO:0000256" key="5">
    <source>
        <dbReference type="SAM" id="Coils"/>
    </source>
</evidence>
<dbReference type="GO" id="GO:0046961">
    <property type="term" value="F:proton-transporting ATPase activity, rotational mechanism"/>
    <property type="evidence" value="ECO:0007669"/>
    <property type="project" value="InterPro"/>
</dbReference>
<comment type="function">
    <text evidence="4">Component of the A-type ATP synthase that produces ATP from ADP in the presence of a proton gradient across the membrane.</text>
</comment>
<keyword evidence="3 4" id="KW-0406">Ion transport</keyword>
<keyword evidence="4" id="KW-0375">Hydrogen ion transport</keyword>
<gene>
    <name evidence="4" type="primary">atpD</name>
    <name evidence="6" type="ordered locus">Hbut_0782</name>
</gene>
<dbReference type="KEGG" id="hbu:Hbut_0782"/>
<evidence type="ECO:0000313" key="6">
    <source>
        <dbReference type="EMBL" id="ABM80635.1"/>
    </source>
</evidence>
<dbReference type="HAMAP" id="MF_00271">
    <property type="entry name" value="ATP_synth_D_arch"/>
    <property type="match status" value="1"/>
</dbReference>